<comment type="caution">
    <text evidence="2">The sequence shown here is derived from an EMBL/GenBank/DDBJ whole genome shotgun (WGS) entry which is preliminary data.</text>
</comment>
<keyword evidence="1" id="KW-1133">Transmembrane helix</keyword>
<gene>
    <name evidence="2" type="ORF">GRI58_07595</name>
</gene>
<dbReference type="AlphaFoldDB" id="A0A845ADX1"/>
<sequence length="188" mass="20134">MDFIESNWLLVLIALIVAVAIAWYVFHASRRTRITAERRDVLDEGAAPAARNQALIDSTPAVHKEPAPVVPPAAPTGLAGAGVAVEAGALNESAMANDHASTDRKTSGAGDDLTRIKGVGPKLAELLHGLGINSFAEIAEWGEADIARIDPQLGRFQGRIERDNWVEQARYLAKDDVAGFESRFGKVN</sequence>
<evidence type="ECO:0000313" key="2">
    <source>
        <dbReference type="EMBL" id="MXP28682.1"/>
    </source>
</evidence>
<keyword evidence="1" id="KW-0812">Transmembrane</keyword>
<proteinExistence type="predicted"/>
<accession>A0A845ADX1</accession>
<dbReference type="RefSeq" id="WP_160752981.1">
    <property type="nucleotide sequence ID" value="NZ_WTYA01000005.1"/>
</dbReference>
<organism evidence="2 3">
    <name type="scientific">Qipengyuania algicida</name>
    <dbReference type="NCBI Taxonomy" id="1836209"/>
    <lineage>
        <taxon>Bacteria</taxon>
        <taxon>Pseudomonadati</taxon>
        <taxon>Pseudomonadota</taxon>
        <taxon>Alphaproteobacteria</taxon>
        <taxon>Sphingomonadales</taxon>
        <taxon>Erythrobacteraceae</taxon>
        <taxon>Qipengyuania</taxon>
    </lineage>
</organism>
<keyword evidence="3" id="KW-1185">Reference proteome</keyword>
<dbReference type="Gene3D" id="1.10.150.20">
    <property type="entry name" value="5' to 3' exonuclease, C-terminal subdomain"/>
    <property type="match status" value="1"/>
</dbReference>
<reference evidence="2 3" key="1">
    <citation type="submission" date="2019-12" db="EMBL/GenBank/DDBJ databases">
        <title>Genomic-based taxomic classification of the family Erythrobacteraceae.</title>
        <authorList>
            <person name="Xu L."/>
        </authorList>
    </citation>
    <scope>NUCLEOTIDE SEQUENCE [LARGE SCALE GENOMIC DNA]</scope>
    <source>
        <strain evidence="2 3">KEMB 9005-328</strain>
    </source>
</reference>
<dbReference type="SUPFAM" id="SSF158702">
    <property type="entry name" value="Sec63 N-terminal domain-like"/>
    <property type="match status" value="1"/>
</dbReference>
<dbReference type="EMBL" id="WTYA01000005">
    <property type="protein sequence ID" value="MXP28682.1"/>
    <property type="molecule type" value="Genomic_DNA"/>
</dbReference>
<dbReference type="Proteomes" id="UP000439780">
    <property type="component" value="Unassembled WGS sequence"/>
</dbReference>
<name>A0A845ADX1_9SPHN</name>
<evidence type="ECO:0000313" key="3">
    <source>
        <dbReference type="Proteomes" id="UP000439780"/>
    </source>
</evidence>
<dbReference type="OrthoDB" id="9807941at2"/>
<protein>
    <submittedName>
        <fullName evidence="2">Uncharacterized protein</fullName>
    </submittedName>
</protein>
<feature type="transmembrane region" description="Helical" evidence="1">
    <location>
        <begin position="6"/>
        <end position="26"/>
    </location>
</feature>
<keyword evidence="1" id="KW-0472">Membrane</keyword>
<evidence type="ECO:0000256" key="1">
    <source>
        <dbReference type="SAM" id="Phobius"/>
    </source>
</evidence>
<dbReference type="Pfam" id="PF14520">
    <property type="entry name" value="HHH_5"/>
    <property type="match status" value="1"/>
</dbReference>